<keyword evidence="4" id="KW-0804">Transcription</keyword>
<dbReference type="GO" id="GO:0000978">
    <property type="term" value="F:RNA polymerase II cis-regulatory region sequence-specific DNA binding"/>
    <property type="evidence" value="ECO:0007669"/>
    <property type="project" value="TreeGrafter"/>
</dbReference>
<feature type="domain" description="Myb-like" evidence="7">
    <location>
        <begin position="159"/>
        <end position="210"/>
    </location>
</feature>
<dbReference type="InParanoid" id="A0A2R5GQM7"/>
<feature type="domain" description="Myb-like" evidence="7">
    <location>
        <begin position="268"/>
        <end position="310"/>
    </location>
</feature>
<feature type="compositionally biased region" description="Low complexity" evidence="6">
    <location>
        <begin position="52"/>
        <end position="62"/>
    </location>
</feature>
<dbReference type="FunFam" id="1.10.10.60:FF:000010">
    <property type="entry name" value="Transcriptional activator Myb isoform A"/>
    <property type="match status" value="1"/>
</dbReference>
<protein>
    <submittedName>
        <fullName evidence="9">Transcription factor MYB3R-2</fullName>
    </submittedName>
</protein>
<dbReference type="GO" id="GO:0001006">
    <property type="term" value="F:RNA polymerase III type 3 promoter sequence-specific DNA binding"/>
    <property type="evidence" value="ECO:0007669"/>
    <property type="project" value="TreeGrafter"/>
</dbReference>
<dbReference type="PROSITE" id="PS50090">
    <property type="entry name" value="MYB_LIKE"/>
    <property type="match status" value="4"/>
</dbReference>
<dbReference type="AlphaFoldDB" id="A0A2R5GQM7"/>
<evidence type="ECO:0000313" key="10">
    <source>
        <dbReference type="Proteomes" id="UP000241890"/>
    </source>
</evidence>
<dbReference type="InterPro" id="IPR001005">
    <property type="entry name" value="SANT/Myb"/>
</dbReference>
<feature type="domain" description="HTH myb-type" evidence="8">
    <location>
        <begin position="215"/>
        <end position="265"/>
    </location>
</feature>
<dbReference type="PROSITE" id="PS51294">
    <property type="entry name" value="HTH_MYB"/>
    <property type="match status" value="4"/>
</dbReference>
<proteinExistence type="predicted"/>
<feature type="region of interest" description="Disordered" evidence="6">
    <location>
        <begin position="94"/>
        <end position="116"/>
    </location>
</feature>
<feature type="region of interest" description="Disordered" evidence="6">
    <location>
        <begin position="1"/>
        <end position="71"/>
    </location>
</feature>
<feature type="region of interest" description="Disordered" evidence="6">
    <location>
        <begin position="373"/>
        <end position="419"/>
    </location>
</feature>
<keyword evidence="2" id="KW-0805">Transcription regulation</keyword>
<feature type="domain" description="HTH myb-type" evidence="8">
    <location>
        <begin position="114"/>
        <end position="158"/>
    </location>
</feature>
<dbReference type="GO" id="GO:0019185">
    <property type="term" value="C:snRNA-activating protein complex"/>
    <property type="evidence" value="ECO:0007669"/>
    <property type="project" value="TreeGrafter"/>
</dbReference>
<dbReference type="SUPFAM" id="SSF46689">
    <property type="entry name" value="Homeodomain-like"/>
    <property type="match status" value="3"/>
</dbReference>
<sequence>MGNSSSARRVRRKKNVQEMSAEGKRAFLESTAGKNASDVDALTGQLKQMTVSGSSSSSTSSSAKKANGYQLKVRQPVKKSVELDEARKSETLFAKQKELKSTPPSNRTAYPSKKWSPEEDELLREAVAEFNAKNWKAIAQRVPDKTHLQCLQRWKKVLQPGLIKGHWTEEEDNMLRSLVDESGSTSWVAVAKYIPGRTAKQCRERWSLNLDPSINRGPWTAEEDKHLLALHEQLGNKWAEISGHMEGRTENAVKTRYKSIVRAMQKQWTPAEDRVLVDAKATASNRWVAIASQLPGRSKNAVRQRWKFLVAEYPNLDEVVDTDRGYVWSLPVYMQNAYHPTHPIHAEMRPSEYAQAAMAARPPPILEHVVHEETHEERMRALPPLEHTHDPRYRPTDTQSDISNQATTSSIPDSASVSRNDDLLFPSSNTDYFAGANASPSAYSTDGEASRLMDANYGFEAESQYAQIKAEPNVHITNYGDEHNAGVQARVKYEPFHTTHHHHPTMHHPAGNVPPVHGHEHLVSDAELTFDDFSAPINAQPPTHTSLGGLEVGDMVTSGLEDFAVTDDVAFPNHGSQHPQQASTQDLGLEAHYGPTTTRGPSGILAAGHEMSATSFTSQDQFMLIDALQDAPVDENPPKIMIR</sequence>
<dbReference type="PANTHER" id="PTHR46621:SF1">
    <property type="entry name" value="SNRNA-ACTIVATING PROTEIN COMPLEX SUBUNIT 4"/>
    <property type="match status" value="1"/>
</dbReference>
<evidence type="ECO:0000256" key="6">
    <source>
        <dbReference type="SAM" id="MobiDB-lite"/>
    </source>
</evidence>
<dbReference type="Pfam" id="PF00249">
    <property type="entry name" value="Myb_DNA-binding"/>
    <property type="match status" value="2"/>
</dbReference>
<feature type="compositionally biased region" description="Polar residues" evidence="6">
    <location>
        <begin position="396"/>
        <end position="418"/>
    </location>
</feature>
<dbReference type="EMBL" id="BEYU01000081">
    <property type="protein sequence ID" value="GBG30661.1"/>
    <property type="molecule type" value="Genomic_DNA"/>
</dbReference>
<evidence type="ECO:0000256" key="4">
    <source>
        <dbReference type="ARBA" id="ARBA00023163"/>
    </source>
</evidence>
<feature type="domain" description="Myb-like" evidence="7">
    <location>
        <begin position="107"/>
        <end position="158"/>
    </location>
</feature>
<dbReference type="CDD" id="cd00167">
    <property type="entry name" value="SANT"/>
    <property type="match status" value="4"/>
</dbReference>
<feature type="domain" description="HTH myb-type" evidence="8">
    <location>
        <begin position="159"/>
        <end position="214"/>
    </location>
</feature>
<dbReference type="InterPro" id="IPR017930">
    <property type="entry name" value="Myb_dom"/>
</dbReference>
<feature type="domain" description="Myb-like" evidence="7">
    <location>
        <begin position="211"/>
        <end position="261"/>
    </location>
</feature>
<organism evidence="9 10">
    <name type="scientific">Hondaea fermentalgiana</name>
    <dbReference type="NCBI Taxonomy" id="2315210"/>
    <lineage>
        <taxon>Eukaryota</taxon>
        <taxon>Sar</taxon>
        <taxon>Stramenopiles</taxon>
        <taxon>Bigyra</taxon>
        <taxon>Labyrinthulomycetes</taxon>
        <taxon>Thraustochytrida</taxon>
        <taxon>Thraustochytriidae</taxon>
        <taxon>Hondaea</taxon>
    </lineage>
</organism>
<evidence type="ECO:0000259" key="7">
    <source>
        <dbReference type="PROSITE" id="PS50090"/>
    </source>
</evidence>
<keyword evidence="10" id="KW-1185">Reference proteome</keyword>
<evidence type="ECO:0000256" key="2">
    <source>
        <dbReference type="ARBA" id="ARBA00023015"/>
    </source>
</evidence>
<dbReference type="Gene3D" id="1.10.10.60">
    <property type="entry name" value="Homeodomain-like"/>
    <property type="match status" value="4"/>
</dbReference>
<dbReference type="InterPro" id="IPR051575">
    <property type="entry name" value="Myb-like_DNA-bd"/>
</dbReference>
<dbReference type="GO" id="GO:0042796">
    <property type="term" value="P:snRNA transcription by RNA polymerase III"/>
    <property type="evidence" value="ECO:0007669"/>
    <property type="project" value="TreeGrafter"/>
</dbReference>
<dbReference type="SMART" id="SM00717">
    <property type="entry name" value="SANT"/>
    <property type="match status" value="4"/>
</dbReference>
<evidence type="ECO:0000256" key="5">
    <source>
        <dbReference type="ARBA" id="ARBA00023242"/>
    </source>
</evidence>
<dbReference type="OrthoDB" id="2143914at2759"/>
<comment type="caution">
    <text evidence="9">The sequence shown here is derived from an EMBL/GenBank/DDBJ whole genome shotgun (WGS) entry which is preliminary data.</text>
</comment>
<evidence type="ECO:0000256" key="3">
    <source>
        <dbReference type="ARBA" id="ARBA00023125"/>
    </source>
</evidence>
<feature type="domain" description="HTH myb-type" evidence="8">
    <location>
        <begin position="268"/>
        <end position="307"/>
    </location>
</feature>
<reference evidence="9 10" key="1">
    <citation type="submission" date="2017-12" db="EMBL/GenBank/DDBJ databases">
        <title>Sequencing, de novo assembly and annotation of complete genome of a new Thraustochytrid species, strain FCC1311.</title>
        <authorList>
            <person name="Sedici K."/>
            <person name="Godart F."/>
            <person name="Aiese Cigliano R."/>
            <person name="Sanseverino W."/>
            <person name="Barakat M."/>
            <person name="Ortet P."/>
            <person name="Marechal E."/>
            <person name="Cagnac O."/>
            <person name="Amato A."/>
        </authorList>
    </citation>
    <scope>NUCLEOTIDE SEQUENCE [LARGE SCALE GENOMIC DNA]</scope>
</reference>
<accession>A0A2R5GQM7</accession>
<evidence type="ECO:0000259" key="8">
    <source>
        <dbReference type="PROSITE" id="PS51294"/>
    </source>
</evidence>
<evidence type="ECO:0000256" key="1">
    <source>
        <dbReference type="ARBA" id="ARBA00022737"/>
    </source>
</evidence>
<dbReference type="GO" id="GO:0042795">
    <property type="term" value="P:snRNA transcription by RNA polymerase II"/>
    <property type="evidence" value="ECO:0007669"/>
    <property type="project" value="TreeGrafter"/>
</dbReference>
<dbReference type="PANTHER" id="PTHR46621">
    <property type="entry name" value="SNRNA-ACTIVATING PROTEIN COMPLEX SUBUNIT 4"/>
    <property type="match status" value="1"/>
</dbReference>
<keyword evidence="1" id="KW-0677">Repeat</keyword>
<gene>
    <name evidence="9" type="ORF">FCC1311_068812</name>
</gene>
<feature type="compositionally biased region" description="Basic and acidic residues" evidence="6">
    <location>
        <begin position="373"/>
        <end position="395"/>
    </location>
</feature>
<dbReference type="Proteomes" id="UP000241890">
    <property type="component" value="Unassembled WGS sequence"/>
</dbReference>
<keyword evidence="5" id="KW-0539">Nucleus</keyword>
<name>A0A2R5GQM7_9STRA</name>
<evidence type="ECO:0000313" key="9">
    <source>
        <dbReference type="EMBL" id="GBG30661.1"/>
    </source>
</evidence>
<dbReference type="Pfam" id="PF13921">
    <property type="entry name" value="Myb_DNA-bind_6"/>
    <property type="match status" value="1"/>
</dbReference>
<dbReference type="InterPro" id="IPR009057">
    <property type="entry name" value="Homeodomain-like_sf"/>
</dbReference>
<keyword evidence="3" id="KW-0238">DNA-binding</keyword>